<gene>
    <name evidence="2" type="ORF">SAMN04487959_105151</name>
</gene>
<dbReference type="AlphaFoldDB" id="A0A1I3AW61"/>
<organism evidence="2 3">
    <name type="scientific">Modicisalibacter xianhensis</name>
    <dbReference type="NCBI Taxonomy" id="442341"/>
    <lineage>
        <taxon>Bacteria</taxon>
        <taxon>Pseudomonadati</taxon>
        <taxon>Pseudomonadota</taxon>
        <taxon>Gammaproteobacteria</taxon>
        <taxon>Oceanospirillales</taxon>
        <taxon>Halomonadaceae</taxon>
        <taxon>Modicisalibacter</taxon>
    </lineage>
</organism>
<evidence type="ECO:0008006" key="4">
    <source>
        <dbReference type="Google" id="ProtNLM"/>
    </source>
</evidence>
<feature type="region of interest" description="Disordered" evidence="1">
    <location>
        <begin position="61"/>
        <end position="98"/>
    </location>
</feature>
<feature type="compositionally biased region" description="Pro residues" evidence="1">
    <location>
        <begin position="88"/>
        <end position="98"/>
    </location>
</feature>
<proteinExistence type="predicted"/>
<evidence type="ECO:0000256" key="1">
    <source>
        <dbReference type="SAM" id="MobiDB-lite"/>
    </source>
</evidence>
<dbReference type="EMBL" id="FOPY01000005">
    <property type="protein sequence ID" value="SFH53581.1"/>
    <property type="molecule type" value="Genomic_DNA"/>
</dbReference>
<dbReference type="STRING" id="442341.SAMN04487959_105151"/>
<accession>A0A1I3AW61</accession>
<protein>
    <recommendedName>
        <fullName evidence="4">DUF2171 domain-containing protein</fullName>
    </recommendedName>
</protein>
<reference evidence="2 3" key="1">
    <citation type="submission" date="2016-10" db="EMBL/GenBank/DDBJ databases">
        <authorList>
            <person name="de Groot N.N."/>
        </authorList>
    </citation>
    <scope>NUCLEOTIDE SEQUENCE [LARGE SCALE GENOMIC DNA]</scope>
    <source>
        <strain evidence="2 3">CGMCC 1.6848</strain>
    </source>
</reference>
<keyword evidence="3" id="KW-1185">Reference proteome</keyword>
<sequence>MESAYRVGAEVWTSGNEKVGTVDVLGDKYVRVVAEDHSFRWIAYDLLEAADSDRLMLQGSTSRILTSPPVGESDAIADEASADSFPASDPPGYTPDKT</sequence>
<name>A0A1I3AW61_9GAMM</name>
<evidence type="ECO:0000313" key="2">
    <source>
        <dbReference type="EMBL" id="SFH53581.1"/>
    </source>
</evidence>
<dbReference type="RefSeq" id="WP_092845270.1">
    <property type="nucleotide sequence ID" value="NZ_FOPY01000005.1"/>
</dbReference>
<dbReference type="Proteomes" id="UP000199040">
    <property type="component" value="Unassembled WGS sequence"/>
</dbReference>
<evidence type="ECO:0000313" key="3">
    <source>
        <dbReference type="Proteomes" id="UP000199040"/>
    </source>
</evidence>